<accession>A0A1C7LNU9</accession>
<evidence type="ECO:0000313" key="3">
    <source>
        <dbReference type="EMBL" id="OBZ66451.1"/>
    </source>
</evidence>
<feature type="transmembrane region" description="Helical" evidence="2">
    <location>
        <begin position="447"/>
        <end position="466"/>
    </location>
</feature>
<gene>
    <name evidence="3" type="ORF">A0H81_13595</name>
</gene>
<reference evidence="3 4" key="1">
    <citation type="submission" date="2016-03" db="EMBL/GenBank/DDBJ databases">
        <title>Whole genome sequencing of Grifola frondosa 9006-11.</title>
        <authorList>
            <person name="Min B."/>
            <person name="Park H."/>
            <person name="Kim J.-G."/>
            <person name="Cho H."/>
            <person name="Oh Y.-L."/>
            <person name="Kong W.-S."/>
            <person name="Choi I.-G."/>
        </authorList>
    </citation>
    <scope>NUCLEOTIDE SEQUENCE [LARGE SCALE GENOMIC DNA]</scope>
    <source>
        <strain evidence="3 4">9006-11</strain>
    </source>
</reference>
<keyword evidence="2" id="KW-0812">Transmembrane</keyword>
<comment type="caution">
    <text evidence="3">The sequence shown here is derived from an EMBL/GenBank/DDBJ whole genome shotgun (WGS) entry which is preliminary data.</text>
</comment>
<dbReference type="EMBL" id="LUGG01000031">
    <property type="protein sequence ID" value="OBZ66451.1"/>
    <property type="molecule type" value="Genomic_DNA"/>
</dbReference>
<protein>
    <submittedName>
        <fullName evidence="3">Uncharacterized protein</fullName>
    </submittedName>
</protein>
<organism evidence="3 4">
    <name type="scientific">Grifola frondosa</name>
    <name type="common">Maitake</name>
    <name type="synonym">Polyporus frondosus</name>
    <dbReference type="NCBI Taxonomy" id="5627"/>
    <lineage>
        <taxon>Eukaryota</taxon>
        <taxon>Fungi</taxon>
        <taxon>Dikarya</taxon>
        <taxon>Basidiomycota</taxon>
        <taxon>Agaricomycotina</taxon>
        <taxon>Agaricomycetes</taxon>
        <taxon>Polyporales</taxon>
        <taxon>Grifolaceae</taxon>
        <taxon>Grifola</taxon>
    </lineage>
</organism>
<dbReference type="AlphaFoldDB" id="A0A1C7LNU9"/>
<feature type="transmembrane region" description="Helical" evidence="2">
    <location>
        <begin position="478"/>
        <end position="500"/>
    </location>
</feature>
<keyword evidence="4" id="KW-1185">Reference proteome</keyword>
<feature type="transmembrane region" description="Helical" evidence="2">
    <location>
        <begin position="506"/>
        <end position="531"/>
    </location>
</feature>
<name>A0A1C7LNU9_GRIFR</name>
<evidence type="ECO:0000256" key="1">
    <source>
        <dbReference type="SAM" id="MobiDB-lite"/>
    </source>
</evidence>
<evidence type="ECO:0000313" key="4">
    <source>
        <dbReference type="Proteomes" id="UP000092993"/>
    </source>
</evidence>
<dbReference type="Proteomes" id="UP000092993">
    <property type="component" value="Unassembled WGS sequence"/>
</dbReference>
<evidence type="ECO:0000256" key="2">
    <source>
        <dbReference type="SAM" id="Phobius"/>
    </source>
</evidence>
<proteinExistence type="predicted"/>
<keyword evidence="2" id="KW-0472">Membrane</keyword>
<feature type="region of interest" description="Disordered" evidence="1">
    <location>
        <begin position="1"/>
        <end position="23"/>
    </location>
</feature>
<keyword evidence="2" id="KW-1133">Transmembrane helix</keyword>
<dbReference type="OrthoDB" id="2685314at2759"/>
<sequence>MALRHDTESSSAEHRGSTLASIREHPTIPNNRKLLLNAQQASIQTERYISSYWSFIHLPQASEFKLNLGNIMLQGRDRNSSDAKLILLVELFNCLPDIECWQSALKNFKSFPRHSTCFPADSQRRLRHRTAHMQDETWITSSSSSSSTLPSYPYPCQQRNGDVYPSPDLRWQGLTDAGHPIVGPGYVSNFTSSDIQPPLLSYADNIECYPPGSKYPNSDVFDADVARGCCQNRSFPKIFNASNTTKLKSYKIKLGNERGLQMTPANEKGSFRIDDDNVNLDDWPGYTNNCVKKEKCGSTLTLKEVVVMVAKQFGNFYSNAKRGRITQTDTCHRDCDLLNGRIKRDSIWLVGIDIYSINTKTKRTVLQKTSSPFIAYYIIGGPHSLTACTREAEIDTLSGLLYHSKLRTQNAERTNFRRLVSATKHAKVSAFDQNRSEIRPFPGRNDVYPGICLPGSMEAFVFLFWMQRHSANAKHRRGGTASIIGYLIFATLDSRALLATREHDDLAIAVSACVVGGSFWFPTSLILFGVLCDQSLDWRLGTSNGI</sequence>